<evidence type="ECO:0000313" key="2">
    <source>
        <dbReference type="Proteomes" id="UP001196661"/>
    </source>
</evidence>
<proteinExistence type="predicted"/>
<organism evidence="1 2">
    <name type="scientific">Leptothoe kymatousa TAU-MAC 1615</name>
    <dbReference type="NCBI Taxonomy" id="2364775"/>
    <lineage>
        <taxon>Bacteria</taxon>
        <taxon>Bacillati</taxon>
        <taxon>Cyanobacteriota</taxon>
        <taxon>Cyanophyceae</taxon>
        <taxon>Nodosilineales</taxon>
        <taxon>Cymatolegaceae</taxon>
        <taxon>Leptothoe</taxon>
        <taxon>Leptothoe kymatousa</taxon>
    </lineage>
</organism>
<reference evidence="1 2" key="1">
    <citation type="journal article" date="2021" name="Mar. Drugs">
        <title>Genome Reduction and Secondary Metabolism of the Marine Sponge-Associated Cyanobacterium Leptothoe.</title>
        <authorList>
            <person name="Konstantinou D."/>
            <person name="Popin R.V."/>
            <person name="Fewer D.P."/>
            <person name="Sivonen K."/>
            <person name="Gkelis S."/>
        </authorList>
    </citation>
    <scope>NUCLEOTIDE SEQUENCE [LARGE SCALE GENOMIC DNA]</scope>
    <source>
        <strain evidence="1 2">TAU-MAC 1615</strain>
    </source>
</reference>
<protein>
    <submittedName>
        <fullName evidence="1">Nucleoside triphosphate pyrophosphohydrolase</fullName>
    </submittedName>
</protein>
<dbReference type="CDD" id="cd11532">
    <property type="entry name" value="NTP-PPase_COG4997"/>
    <property type="match status" value="1"/>
</dbReference>
<gene>
    <name evidence="1" type="ORF">IXB28_16440</name>
</gene>
<dbReference type="EMBL" id="JADOER010000017">
    <property type="protein sequence ID" value="MBT9313801.1"/>
    <property type="molecule type" value="Genomic_DNA"/>
</dbReference>
<dbReference type="InterPro" id="IPR038735">
    <property type="entry name" value="MSMEG_1276-like_NTP-PPase_dom"/>
</dbReference>
<sequence>MNVSPLHVWAIIRLLPKMQRAVVNRFRQRAEAENCLQVLRRSSPQNEYTLVYLPPGEEEANVLIRRDYNQLVRDRMPEILEIQNMRYAVEEMKQAEYCQALWQLLGTQIQVAVQTVDDELLKELADILEIVDAISAVHSIQRHQMLACQMQRRLERGAFERRLKLLWTEQ</sequence>
<dbReference type="RefSeq" id="WP_215619690.1">
    <property type="nucleotide sequence ID" value="NZ_JADOER010000017.1"/>
</dbReference>
<comment type="caution">
    <text evidence="1">The sequence shown here is derived from an EMBL/GenBank/DDBJ whole genome shotgun (WGS) entry which is preliminary data.</text>
</comment>
<keyword evidence="2" id="KW-1185">Reference proteome</keyword>
<evidence type="ECO:0000313" key="1">
    <source>
        <dbReference type="EMBL" id="MBT9313801.1"/>
    </source>
</evidence>
<name>A0ABS5Y899_9CYAN</name>
<accession>A0ABS5Y899</accession>
<dbReference type="Proteomes" id="UP001196661">
    <property type="component" value="Unassembled WGS sequence"/>
</dbReference>